<organism evidence="7 8">
    <name type="scientific">Rhododendron simsii</name>
    <name type="common">Sims's rhododendron</name>
    <dbReference type="NCBI Taxonomy" id="118357"/>
    <lineage>
        <taxon>Eukaryota</taxon>
        <taxon>Viridiplantae</taxon>
        <taxon>Streptophyta</taxon>
        <taxon>Embryophyta</taxon>
        <taxon>Tracheophyta</taxon>
        <taxon>Spermatophyta</taxon>
        <taxon>Magnoliopsida</taxon>
        <taxon>eudicotyledons</taxon>
        <taxon>Gunneridae</taxon>
        <taxon>Pentapetalae</taxon>
        <taxon>asterids</taxon>
        <taxon>Ericales</taxon>
        <taxon>Ericaceae</taxon>
        <taxon>Ericoideae</taxon>
        <taxon>Rhodoreae</taxon>
        <taxon>Rhododendron</taxon>
    </lineage>
</organism>
<gene>
    <name evidence="7" type="ORF">RHSIM_Rhsim06G0236100</name>
</gene>
<name>A0A834LLB9_RHOSS</name>
<evidence type="ECO:0000256" key="4">
    <source>
        <dbReference type="ARBA" id="ARBA00022840"/>
    </source>
</evidence>
<keyword evidence="4 5" id="KW-0067">ATP-binding</keyword>
<proteinExistence type="predicted"/>
<comment type="caution">
    <text evidence="7">The sequence shown here is derived from an EMBL/GenBank/DDBJ whole genome shotgun (WGS) entry which is preliminary data.</text>
</comment>
<dbReference type="InterPro" id="IPR001245">
    <property type="entry name" value="Ser-Thr/Tyr_kinase_cat_dom"/>
</dbReference>
<accession>A0A834LLB9</accession>
<dbReference type="PROSITE" id="PS50011">
    <property type="entry name" value="PROTEIN_KINASE_DOM"/>
    <property type="match status" value="1"/>
</dbReference>
<evidence type="ECO:0000313" key="8">
    <source>
        <dbReference type="Proteomes" id="UP000626092"/>
    </source>
</evidence>
<dbReference type="InterPro" id="IPR052059">
    <property type="entry name" value="CR_Ser/Thr_kinase"/>
</dbReference>
<keyword evidence="3" id="KW-0418">Kinase</keyword>
<dbReference type="InterPro" id="IPR011009">
    <property type="entry name" value="Kinase-like_dom_sf"/>
</dbReference>
<dbReference type="EMBL" id="WJXA01000006">
    <property type="protein sequence ID" value="KAF7141449.1"/>
    <property type="molecule type" value="Genomic_DNA"/>
</dbReference>
<dbReference type="Pfam" id="PF07714">
    <property type="entry name" value="PK_Tyr_Ser-Thr"/>
    <property type="match status" value="1"/>
</dbReference>
<evidence type="ECO:0000313" key="7">
    <source>
        <dbReference type="EMBL" id="KAF7141449.1"/>
    </source>
</evidence>
<dbReference type="Gene3D" id="1.10.510.10">
    <property type="entry name" value="Transferase(Phosphotransferase) domain 1"/>
    <property type="match status" value="1"/>
</dbReference>
<keyword evidence="1" id="KW-0808">Transferase</keyword>
<keyword evidence="2 5" id="KW-0547">Nucleotide-binding</keyword>
<feature type="domain" description="Protein kinase" evidence="6">
    <location>
        <begin position="132"/>
        <end position="397"/>
    </location>
</feature>
<dbReference type="AlphaFoldDB" id="A0A834LLB9"/>
<sequence length="397" mass="44580">MKQLWEFCVVIGIRKEHTCDTIKRETPTEKRRKLSTCKITNIFSILRNSDKLFGNQRYSENLKSSFEVTDSGVGKTGHRCIYHAVMTCFSCLFGRWDGSSTKRSTEFDEELSSVHNLNLFTYKELRIATDDFCPTNKVGEGGFGSVYKGRLKNGKIAAIKVLSAQSKQGVREFMTEIKVIADIEHENLVKLYGCCAEGDHRILVYNYLENNSLAQTLLGGGHSEYAIRGQLTRKSDVYSFGVLLVEIVTGRCNMNSRLPIAEQFLLGRTWELYERRELVGLVDTSLNGEFDAEVACRFLKIGLLCTQDAPNLRPFMSAVVKMLTGEIDIEGKEITKPALISEFIDLRDKTTPKAKPYKTSSSCIDTSSFGNLKNSLSSSEMMSVPTTTFPAIYDQSI</sequence>
<dbReference type="Proteomes" id="UP000626092">
    <property type="component" value="Unassembled WGS sequence"/>
</dbReference>
<dbReference type="GO" id="GO:0005524">
    <property type="term" value="F:ATP binding"/>
    <property type="evidence" value="ECO:0007669"/>
    <property type="project" value="UniProtKB-UniRule"/>
</dbReference>
<evidence type="ECO:0000256" key="1">
    <source>
        <dbReference type="ARBA" id="ARBA00022679"/>
    </source>
</evidence>
<feature type="binding site" evidence="5">
    <location>
        <position position="160"/>
    </location>
    <ligand>
        <name>ATP</name>
        <dbReference type="ChEBI" id="CHEBI:30616"/>
    </ligand>
</feature>
<evidence type="ECO:0000256" key="3">
    <source>
        <dbReference type="ARBA" id="ARBA00022777"/>
    </source>
</evidence>
<dbReference type="OrthoDB" id="4062651at2759"/>
<dbReference type="FunFam" id="3.30.200.20:FF:000225">
    <property type="entry name" value="cold-responsive protein kinase 1"/>
    <property type="match status" value="1"/>
</dbReference>
<evidence type="ECO:0000256" key="2">
    <source>
        <dbReference type="ARBA" id="ARBA00022741"/>
    </source>
</evidence>
<dbReference type="InterPro" id="IPR017441">
    <property type="entry name" value="Protein_kinase_ATP_BS"/>
</dbReference>
<dbReference type="Gene3D" id="3.30.200.20">
    <property type="entry name" value="Phosphorylase Kinase, domain 1"/>
    <property type="match status" value="1"/>
</dbReference>
<reference evidence="7" key="1">
    <citation type="submission" date="2019-11" db="EMBL/GenBank/DDBJ databases">
        <authorList>
            <person name="Liu Y."/>
            <person name="Hou J."/>
            <person name="Li T.-Q."/>
            <person name="Guan C.-H."/>
            <person name="Wu X."/>
            <person name="Wu H.-Z."/>
            <person name="Ling F."/>
            <person name="Zhang R."/>
            <person name="Shi X.-G."/>
            <person name="Ren J.-P."/>
            <person name="Chen E.-F."/>
            <person name="Sun J.-M."/>
        </authorList>
    </citation>
    <scope>NUCLEOTIDE SEQUENCE</scope>
    <source>
        <strain evidence="7">Adult_tree_wgs_1</strain>
        <tissue evidence="7">Leaves</tissue>
    </source>
</reference>
<protein>
    <recommendedName>
        <fullName evidence="6">Protein kinase domain-containing protein</fullName>
    </recommendedName>
</protein>
<keyword evidence="8" id="KW-1185">Reference proteome</keyword>
<dbReference type="PANTHER" id="PTHR47973">
    <property type="entry name" value="CYSTEINE-RICH RECEPTOR-LIKE PROTEIN KINASE 3"/>
    <property type="match status" value="1"/>
</dbReference>
<dbReference type="InterPro" id="IPR000719">
    <property type="entry name" value="Prot_kinase_dom"/>
</dbReference>
<dbReference type="PROSITE" id="PS00107">
    <property type="entry name" value="PROTEIN_KINASE_ATP"/>
    <property type="match status" value="1"/>
</dbReference>
<dbReference type="SUPFAM" id="SSF56112">
    <property type="entry name" value="Protein kinase-like (PK-like)"/>
    <property type="match status" value="1"/>
</dbReference>
<dbReference type="GO" id="GO:0004672">
    <property type="term" value="F:protein kinase activity"/>
    <property type="evidence" value="ECO:0007669"/>
    <property type="project" value="InterPro"/>
</dbReference>
<evidence type="ECO:0000259" key="6">
    <source>
        <dbReference type="PROSITE" id="PS50011"/>
    </source>
</evidence>
<evidence type="ECO:0000256" key="5">
    <source>
        <dbReference type="PROSITE-ProRule" id="PRU10141"/>
    </source>
</evidence>